<evidence type="ECO:0000313" key="1">
    <source>
        <dbReference type="EMBL" id="MBC3393376.1"/>
    </source>
</evidence>
<reference evidence="1 3" key="1">
    <citation type="journal article" date="2020" name="Microorganisms">
        <title>Reliable Identification of Environmental Pseudomonas Isolates Using the rpoD Gene.</title>
        <authorList>
            <consortium name="The Broad Institute Genome Sequencing Platform"/>
            <person name="Girard L."/>
            <person name="Lood C."/>
            <person name="Rokni-Zadeh H."/>
            <person name="van Noort V."/>
            <person name="Lavigne R."/>
            <person name="De Mot R."/>
        </authorList>
    </citation>
    <scope>NUCLEOTIDE SEQUENCE</scope>
    <source>
        <strain evidence="1 3">SWRI12</strain>
    </source>
</reference>
<dbReference type="AlphaFoldDB" id="A0A923JP22"/>
<dbReference type="EMBL" id="JABWRB020000002">
    <property type="protein sequence ID" value="MBV4496819.1"/>
    <property type="molecule type" value="Genomic_DNA"/>
</dbReference>
<dbReference type="Proteomes" id="UP000636518">
    <property type="component" value="Unassembled WGS sequence"/>
</dbReference>
<gene>
    <name evidence="2" type="ORF">HU715_015810</name>
    <name evidence="1" type="ORF">HU715_27320</name>
</gene>
<reference evidence="1" key="2">
    <citation type="submission" date="2020-07" db="EMBL/GenBank/DDBJ databases">
        <authorList>
            <person name="Lood C."/>
            <person name="Girard L."/>
        </authorList>
    </citation>
    <scope>NUCLEOTIDE SEQUENCE</scope>
    <source>
        <strain evidence="1">SWRI12</strain>
    </source>
</reference>
<organism evidence="1">
    <name type="scientific">Pseudomonas zanjanensis</name>
    <dbReference type="NCBI Taxonomy" id="2745496"/>
    <lineage>
        <taxon>Bacteria</taxon>
        <taxon>Pseudomonadati</taxon>
        <taxon>Pseudomonadota</taxon>
        <taxon>Gammaproteobacteria</taxon>
        <taxon>Pseudomonadales</taxon>
        <taxon>Pseudomonadaceae</taxon>
        <taxon>Pseudomonas</taxon>
    </lineage>
</organism>
<keyword evidence="3" id="KW-1185">Reference proteome</keyword>
<comment type="caution">
    <text evidence="1">The sequence shown here is derived from an EMBL/GenBank/DDBJ whole genome shotgun (WGS) entry which is preliminary data.</text>
</comment>
<proteinExistence type="predicted"/>
<dbReference type="RefSeq" id="WP_186710543.1">
    <property type="nucleotide sequence ID" value="NZ_JABWRB020000002.1"/>
</dbReference>
<accession>A0A923JP22</accession>
<reference evidence="2" key="3">
    <citation type="submission" date="2021-06" db="EMBL/GenBank/DDBJ databases">
        <title>Updating the genus Pseudomonas: Description of 43 new species and partition of the Pseudomonas putida group.</title>
        <authorList>
            <person name="Girard L."/>
            <person name="Lood C."/>
            <person name="Vandamme P."/>
            <person name="Rokni-Zadeh H."/>
            <person name="Van Noort V."/>
            <person name="Hofte M."/>
            <person name="Lavigne R."/>
            <person name="De Mot R."/>
        </authorList>
    </citation>
    <scope>NUCLEOTIDE SEQUENCE</scope>
    <source>
        <strain evidence="2">SWRI12</strain>
    </source>
</reference>
<dbReference type="EMBL" id="JABWRB010000062">
    <property type="protein sequence ID" value="MBC3393376.1"/>
    <property type="molecule type" value="Genomic_DNA"/>
</dbReference>
<sequence>MLVDDPAQAADQPEAVGMGFVIEDEVLGERGLEERHRQQVLGQLAQ</sequence>
<evidence type="ECO:0000313" key="3">
    <source>
        <dbReference type="Proteomes" id="UP000636518"/>
    </source>
</evidence>
<name>A0A923JP22_9PSED</name>
<protein>
    <submittedName>
        <fullName evidence="1">Uncharacterized protein</fullName>
    </submittedName>
</protein>
<evidence type="ECO:0000313" key="2">
    <source>
        <dbReference type="EMBL" id="MBV4496819.1"/>
    </source>
</evidence>